<evidence type="ECO:0000256" key="2">
    <source>
        <dbReference type="ARBA" id="ARBA00022801"/>
    </source>
</evidence>
<reference evidence="5 6" key="1">
    <citation type="submission" date="2014-03" db="EMBL/GenBank/DDBJ databases">
        <title>Genome sequence of Clostridium litorale W6, DSM 5388.</title>
        <authorList>
            <person name="Poehlein A."/>
            <person name="Jagirdar A."/>
            <person name="Khonsari B."/>
            <person name="Chibani C.M."/>
            <person name="Gutierrez Gutierrez D.A."/>
            <person name="Davydova E."/>
            <person name="Alghaithi H.S."/>
            <person name="Nair K.P."/>
            <person name="Dhamotharan K."/>
            <person name="Chandran L."/>
            <person name="G W."/>
            <person name="Daniel R."/>
        </authorList>
    </citation>
    <scope>NUCLEOTIDE SEQUENCE [LARGE SCALE GENOMIC DNA]</scope>
    <source>
        <strain evidence="5 6">W6</strain>
    </source>
</reference>
<dbReference type="AlphaFoldDB" id="A0A069RR21"/>
<evidence type="ECO:0000256" key="3">
    <source>
        <dbReference type="ARBA" id="ARBA00023295"/>
    </source>
</evidence>
<dbReference type="PANTHER" id="PTHR10353">
    <property type="entry name" value="GLYCOSYL HYDROLASE"/>
    <property type="match status" value="1"/>
</dbReference>
<dbReference type="EMBL" id="JJMM01000002">
    <property type="protein sequence ID" value="KDR96602.1"/>
    <property type="molecule type" value="Genomic_DNA"/>
</dbReference>
<keyword evidence="3" id="KW-0326">Glycosidase</keyword>
<dbReference type="Pfam" id="PF00232">
    <property type="entry name" value="Glyco_hydro_1"/>
    <property type="match status" value="1"/>
</dbReference>
<gene>
    <name evidence="5" type="ORF">CLIT_2c02080</name>
</gene>
<organism evidence="5 6">
    <name type="scientific">Peptoclostridium litorale DSM 5388</name>
    <dbReference type="NCBI Taxonomy" id="1121324"/>
    <lineage>
        <taxon>Bacteria</taxon>
        <taxon>Bacillati</taxon>
        <taxon>Bacillota</taxon>
        <taxon>Clostridia</taxon>
        <taxon>Peptostreptococcales</taxon>
        <taxon>Peptoclostridiaceae</taxon>
        <taxon>Peptoclostridium</taxon>
    </lineage>
</organism>
<evidence type="ECO:0000313" key="6">
    <source>
        <dbReference type="Proteomes" id="UP000027946"/>
    </source>
</evidence>
<proteinExistence type="inferred from homology"/>
<evidence type="ECO:0000256" key="4">
    <source>
        <dbReference type="RuleBase" id="RU003690"/>
    </source>
</evidence>
<dbReference type="GO" id="GO:0008422">
    <property type="term" value="F:beta-glucosidase activity"/>
    <property type="evidence" value="ECO:0007669"/>
    <property type="project" value="TreeGrafter"/>
</dbReference>
<comment type="similarity">
    <text evidence="1 4">Belongs to the glycosyl hydrolase 1 family.</text>
</comment>
<dbReference type="Proteomes" id="UP000027946">
    <property type="component" value="Unassembled WGS sequence"/>
</dbReference>
<name>A0A069RR21_PEPLI</name>
<evidence type="ECO:0000313" key="5">
    <source>
        <dbReference type="EMBL" id="KDR96602.1"/>
    </source>
</evidence>
<dbReference type="InterPro" id="IPR001360">
    <property type="entry name" value="Glyco_hydro_1"/>
</dbReference>
<sequence length="88" mass="10010">MNEGVNVRGIYVWSLLDNFEWTSGYTKRFGLVYVDFESHSGRIKDSGYWHGNFIKIKSINIISGISPKLTLPVNLGDIPLIMSTLIFK</sequence>
<dbReference type="GO" id="GO:0005975">
    <property type="term" value="P:carbohydrate metabolic process"/>
    <property type="evidence" value="ECO:0007669"/>
    <property type="project" value="InterPro"/>
</dbReference>
<dbReference type="InterPro" id="IPR017853">
    <property type="entry name" value="GH"/>
</dbReference>
<dbReference type="SUPFAM" id="SSF51445">
    <property type="entry name" value="(Trans)glycosidases"/>
    <property type="match status" value="1"/>
</dbReference>
<accession>A0A069RR21</accession>
<keyword evidence="6" id="KW-1185">Reference proteome</keyword>
<comment type="caution">
    <text evidence="5">The sequence shown here is derived from an EMBL/GenBank/DDBJ whole genome shotgun (WGS) entry which is preliminary data.</text>
</comment>
<keyword evidence="2" id="KW-0378">Hydrolase</keyword>
<dbReference type="Gene3D" id="3.20.20.80">
    <property type="entry name" value="Glycosidases"/>
    <property type="match status" value="1"/>
</dbReference>
<protein>
    <recommendedName>
        <fullName evidence="7">Beta-glucosidase</fullName>
    </recommendedName>
</protein>
<dbReference type="PANTHER" id="PTHR10353:SF36">
    <property type="entry name" value="LP05116P"/>
    <property type="match status" value="1"/>
</dbReference>
<evidence type="ECO:0000256" key="1">
    <source>
        <dbReference type="ARBA" id="ARBA00010838"/>
    </source>
</evidence>
<dbReference type="STRING" id="1121324.CLIT_2c02080"/>
<dbReference type="eggNOG" id="COG2723">
    <property type="taxonomic scope" value="Bacteria"/>
</dbReference>
<dbReference type="PRINTS" id="PR00131">
    <property type="entry name" value="GLHYDRLASE1"/>
</dbReference>
<evidence type="ECO:0008006" key="7">
    <source>
        <dbReference type="Google" id="ProtNLM"/>
    </source>
</evidence>